<dbReference type="STRING" id="760011.Spico_1239"/>
<evidence type="ECO:0000313" key="4">
    <source>
        <dbReference type="Proteomes" id="UP000007939"/>
    </source>
</evidence>
<dbReference type="InterPro" id="IPR007557">
    <property type="entry name" value="PSP1_C"/>
</dbReference>
<name>F4GLQ6_PARC1</name>
<organism evidence="3 4">
    <name type="scientific">Parasphaerochaeta coccoides (strain ATCC BAA-1237 / DSM 17374 / SPN1)</name>
    <name type="common">Sphaerochaeta coccoides</name>
    <dbReference type="NCBI Taxonomy" id="760011"/>
    <lineage>
        <taxon>Bacteria</taxon>
        <taxon>Pseudomonadati</taxon>
        <taxon>Spirochaetota</taxon>
        <taxon>Spirochaetia</taxon>
        <taxon>Spirochaetales</taxon>
        <taxon>Sphaerochaetaceae</taxon>
        <taxon>Parasphaerochaeta</taxon>
    </lineage>
</organism>
<dbReference type="eggNOG" id="COG1774">
    <property type="taxonomic scope" value="Bacteria"/>
</dbReference>
<dbReference type="Pfam" id="PF04468">
    <property type="entry name" value="PSP1"/>
    <property type="match status" value="1"/>
</dbReference>
<reference evidence="4" key="1">
    <citation type="submission" date="2011-04" db="EMBL/GenBank/DDBJ databases">
        <title>The complete genome of Spirochaeta coccoides DSM 17374.</title>
        <authorList>
            <person name="Lucas S."/>
            <person name="Copeland A."/>
            <person name="Lapidus A."/>
            <person name="Bruce D."/>
            <person name="Goodwin L."/>
            <person name="Pitluck S."/>
            <person name="Peters L."/>
            <person name="Kyrpides N."/>
            <person name="Mavromatis K."/>
            <person name="Pagani I."/>
            <person name="Ivanova N."/>
            <person name="Ovchinnikova G."/>
            <person name="Lu M."/>
            <person name="Detter J.C."/>
            <person name="Tapia R."/>
            <person name="Han C."/>
            <person name="Land M."/>
            <person name="Hauser L."/>
            <person name="Markowitz V."/>
            <person name="Cheng J.-F."/>
            <person name="Hugenholtz P."/>
            <person name="Woyke T."/>
            <person name="Wu D."/>
            <person name="Spring S."/>
            <person name="Schroeder M."/>
            <person name="Brambilla E."/>
            <person name="Klenk H.-P."/>
            <person name="Eisen J.A."/>
        </authorList>
    </citation>
    <scope>NUCLEOTIDE SEQUENCE [LARGE SCALE GENOMIC DNA]</scope>
    <source>
        <strain evidence="4">ATCC BAA-1237 / DSM 17374 / SPN1</strain>
    </source>
</reference>
<proteinExistence type="predicted"/>
<dbReference type="HOGENOM" id="CLU_033149_2_4_12"/>
<dbReference type="EMBL" id="CP002659">
    <property type="protein sequence ID" value="AEC02450.1"/>
    <property type="molecule type" value="Genomic_DNA"/>
</dbReference>
<dbReference type="AlphaFoldDB" id="F4GLQ6"/>
<feature type="region of interest" description="Disordered" evidence="1">
    <location>
        <begin position="89"/>
        <end position="115"/>
    </location>
</feature>
<dbReference type="OrthoDB" id="9779344at2"/>
<feature type="domain" description="PSP1 C-terminal" evidence="2">
    <location>
        <begin position="186"/>
        <end position="271"/>
    </location>
</feature>
<keyword evidence="4" id="KW-1185">Reference proteome</keyword>
<sequence>MKDSIRPVERGSEGKRQAFRSDASSGYLYIVKNPASNETGVFASDSIIYNGTSVMVPTKYGLDLGLVLGPLAPDDAPYVPGCPNCHGACSEAEPSHSLREEEPPAAFGEPEDSSVEDFSAEDSSVIEDVVVDYKADAPDDDGRSPMEKAGVFWDSRPDSSSCGGGCKHVNPAQKEAVLTSISGDVDWVDHIATPSELHRYQEHREMEQEALRVCREKVRKLNLDMKTVAAHYLLGEPKLLFFFTSDVRVDFRALVKELVAVFRLRIELRQIGVRDEARVVGGLAVCGRPYCCHAMNDNLQTVSIKMAKEQNLSLNSMKISGPCGRLLCCLAYENFFYEEARRDFPPMGSRLKVEHDLMKVAEVNVLSRKISLSGPEGRFMVIPREAIRYDNDASRWEVTPEFMETLAKDR</sequence>
<dbReference type="RefSeq" id="WP_013739845.1">
    <property type="nucleotide sequence ID" value="NC_015436.1"/>
</dbReference>
<accession>F4GLQ6</accession>
<evidence type="ECO:0000313" key="3">
    <source>
        <dbReference type="EMBL" id="AEC02450.1"/>
    </source>
</evidence>
<dbReference type="PANTHER" id="PTHR43830">
    <property type="entry name" value="PROTEIN PSP1"/>
    <property type="match status" value="1"/>
</dbReference>
<dbReference type="Proteomes" id="UP000007939">
    <property type="component" value="Chromosome"/>
</dbReference>
<evidence type="ECO:0000256" key="1">
    <source>
        <dbReference type="SAM" id="MobiDB-lite"/>
    </source>
</evidence>
<feature type="compositionally biased region" description="Basic and acidic residues" evidence="1">
    <location>
        <begin position="93"/>
        <end position="102"/>
    </location>
</feature>
<dbReference type="PANTHER" id="PTHR43830:SF3">
    <property type="entry name" value="PROTEIN PSP1"/>
    <property type="match status" value="1"/>
</dbReference>
<dbReference type="PROSITE" id="PS51411">
    <property type="entry name" value="PSP1_C"/>
    <property type="match status" value="1"/>
</dbReference>
<protein>
    <submittedName>
        <fullName evidence="3">PSP1 domain protein</fullName>
    </submittedName>
</protein>
<dbReference type="KEGG" id="scc:Spico_1239"/>
<gene>
    <name evidence="3" type="ordered locus">Spico_1239</name>
</gene>
<dbReference type="NCBIfam" id="NF041131">
    <property type="entry name" value="RicT_YaaT_fam"/>
    <property type="match status" value="1"/>
</dbReference>
<dbReference type="InterPro" id="IPR047767">
    <property type="entry name" value="PSP1-like"/>
</dbReference>
<evidence type="ECO:0000259" key="2">
    <source>
        <dbReference type="PROSITE" id="PS51411"/>
    </source>
</evidence>
<dbReference type="GO" id="GO:0005737">
    <property type="term" value="C:cytoplasm"/>
    <property type="evidence" value="ECO:0007669"/>
    <property type="project" value="TreeGrafter"/>
</dbReference>
<reference evidence="3 4" key="2">
    <citation type="journal article" date="2012" name="Stand. Genomic Sci.">
        <title>Complete genome sequence of the termite hindgut bacterium Spirochaeta coccoides type strain (SPN1(T)), reclassification in the genus Sphaerochaeta as Sphaerochaeta coccoides comb. nov. and emendations of the family Spirochaetaceae and the genus Sphaerochaeta.</title>
        <authorList>
            <person name="Abt B."/>
            <person name="Han C."/>
            <person name="Scheuner C."/>
            <person name="Lu M."/>
            <person name="Lapidus A."/>
            <person name="Nolan M."/>
            <person name="Lucas S."/>
            <person name="Hammon N."/>
            <person name="Deshpande S."/>
            <person name="Cheng J.F."/>
            <person name="Tapia R."/>
            <person name="Goodwin L.A."/>
            <person name="Pitluck S."/>
            <person name="Liolios K."/>
            <person name="Pagani I."/>
            <person name="Ivanova N."/>
            <person name="Mavromatis K."/>
            <person name="Mikhailova N."/>
            <person name="Huntemann M."/>
            <person name="Pati A."/>
            <person name="Chen A."/>
            <person name="Palaniappan K."/>
            <person name="Land M."/>
            <person name="Hauser L."/>
            <person name="Brambilla E.M."/>
            <person name="Rohde M."/>
            <person name="Spring S."/>
            <person name="Gronow S."/>
            <person name="Goker M."/>
            <person name="Woyke T."/>
            <person name="Bristow J."/>
            <person name="Eisen J.A."/>
            <person name="Markowitz V."/>
            <person name="Hugenholtz P."/>
            <person name="Kyrpides N.C."/>
            <person name="Klenk H.P."/>
            <person name="Detter J.C."/>
        </authorList>
    </citation>
    <scope>NUCLEOTIDE SEQUENCE [LARGE SCALE GENOMIC DNA]</scope>
    <source>
        <strain evidence="4">ATCC BAA-1237 / DSM 17374 / SPN1</strain>
    </source>
</reference>